<reference evidence="3" key="1">
    <citation type="journal article" date="2016" name="Stand. Genomic Sci.">
        <title>Complete genome sequence of Methanospirillum hungatei type strain JF1.</title>
        <authorList>
            <person name="Gunsalus R.P."/>
            <person name="Cook L.E."/>
            <person name="Crable B."/>
            <person name="Rohlin L."/>
            <person name="McDonald E."/>
            <person name="Mouttaki H."/>
            <person name="Sieber J.R."/>
            <person name="Poweleit N."/>
            <person name="Zhou H."/>
            <person name="Lapidus A.L."/>
            <person name="Daligault H.E."/>
            <person name="Land M."/>
            <person name="Gilna P."/>
            <person name="Ivanova N."/>
            <person name="Kyrpides N."/>
            <person name="Culley D.E."/>
            <person name="McInerney M.J."/>
        </authorList>
    </citation>
    <scope>NUCLEOTIDE SEQUENCE [LARGE SCALE GENOMIC DNA]</scope>
    <source>
        <strain evidence="3">ATCC 27890 / DSM 864 / NBRC 100397 / JF-1</strain>
    </source>
</reference>
<dbReference type="AlphaFoldDB" id="Q2FU97"/>
<dbReference type="eggNOG" id="arCOG03469">
    <property type="taxonomic scope" value="Archaea"/>
</dbReference>
<dbReference type="InParanoid" id="Q2FU97"/>
<accession>Q2FU97</accession>
<sequence length="71" mass="7983">MSIVADSNVTIAHLGIVSGIIDKLGICEYIDRLIPKKRSHIVTHGEAVKALLLNCLGFIERRLYLMPEYFL</sequence>
<name>Q2FU97_METHJ</name>
<proteinExistence type="predicted"/>
<evidence type="ECO:0000313" key="3">
    <source>
        <dbReference type="Proteomes" id="UP000001941"/>
    </source>
</evidence>
<dbReference type="Pfam" id="PF14104">
    <property type="entry name" value="DUF4277"/>
    <property type="match status" value="1"/>
</dbReference>
<protein>
    <submittedName>
        <fullName evidence="2">Transposase</fullName>
    </submittedName>
</protein>
<evidence type="ECO:0000259" key="1">
    <source>
        <dbReference type="Pfam" id="PF14104"/>
    </source>
</evidence>
<dbReference type="KEGG" id="mhu:Mhun_2373"/>
<evidence type="ECO:0000313" key="2">
    <source>
        <dbReference type="EMBL" id="ABD42075.1"/>
    </source>
</evidence>
<dbReference type="HOGENOM" id="CLU_2730386_0_0_2"/>
<organism evidence="2 3">
    <name type="scientific">Methanospirillum hungatei JF-1 (strain ATCC 27890 / DSM 864 / NBRC 100397 / JF-1)</name>
    <dbReference type="NCBI Taxonomy" id="323259"/>
    <lineage>
        <taxon>Archaea</taxon>
        <taxon>Methanobacteriati</taxon>
        <taxon>Methanobacteriota</taxon>
        <taxon>Stenosarchaea group</taxon>
        <taxon>Methanomicrobia</taxon>
        <taxon>Methanomicrobiales</taxon>
        <taxon>Methanospirillaceae</taxon>
        <taxon>Methanospirillum</taxon>
    </lineage>
</organism>
<keyword evidence="3" id="KW-1185">Reference proteome</keyword>
<dbReference type="EMBL" id="CP000254">
    <property type="protein sequence ID" value="ABD42075.1"/>
    <property type="molecule type" value="Genomic_DNA"/>
</dbReference>
<feature type="domain" description="DUF4277" evidence="1">
    <location>
        <begin position="10"/>
        <end position="70"/>
    </location>
</feature>
<dbReference type="InterPro" id="IPR025457">
    <property type="entry name" value="DUF4277"/>
</dbReference>
<gene>
    <name evidence="2" type="ordered locus">Mhun_2373</name>
</gene>
<dbReference type="Proteomes" id="UP000001941">
    <property type="component" value="Chromosome"/>
</dbReference>
<dbReference type="EnsemblBacteria" id="ABD42075">
    <property type="protein sequence ID" value="ABD42075"/>
    <property type="gene ID" value="Mhun_2373"/>
</dbReference>